<dbReference type="NCBIfam" id="TIGR02231">
    <property type="entry name" value="mucoidy inhibitor MuiA family protein"/>
    <property type="match status" value="1"/>
</dbReference>
<dbReference type="SUPFAM" id="SSF49464">
    <property type="entry name" value="Carboxypeptidase regulatory domain-like"/>
    <property type="match status" value="1"/>
</dbReference>
<feature type="domain" description="DUF4139" evidence="1">
    <location>
        <begin position="213"/>
        <end position="612"/>
    </location>
</feature>
<dbReference type="Pfam" id="PF13598">
    <property type="entry name" value="DUF4139"/>
    <property type="match status" value="1"/>
</dbReference>
<evidence type="ECO:0000259" key="2">
    <source>
        <dbReference type="Pfam" id="PF13600"/>
    </source>
</evidence>
<dbReference type="RefSeq" id="WP_342696327.1">
    <property type="nucleotide sequence ID" value="NZ_JBCGDO010000014.1"/>
</dbReference>
<dbReference type="Gene3D" id="2.60.40.1120">
    <property type="entry name" value="Carboxypeptidase-like, regulatory domain"/>
    <property type="match status" value="1"/>
</dbReference>
<dbReference type="InterPro" id="IPR011935">
    <property type="entry name" value="CHP02231"/>
</dbReference>
<gene>
    <name evidence="3" type="ORF">WFZ85_10920</name>
</gene>
<keyword evidence="4" id="KW-1185">Reference proteome</keyword>
<organism evidence="3 4">
    <name type="scientific">Flavobacterium aureirubrum</name>
    <dbReference type="NCBI Taxonomy" id="3133147"/>
    <lineage>
        <taxon>Bacteria</taxon>
        <taxon>Pseudomonadati</taxon>
        <taxon>Bacteroidota</taxon>
        <taxon>Flavobacteriia</taxon>
        <taxon>Flavobacteriales</taxon>
        <taxon>Flavobacteriaceae</taxon>
        <taxon>Flavobacterium</taxon>
    </lineage>
</organism>
<evidence type="ECO:0000313" key="4">
    <source>
        <dbReference type="Proteomes" id="UP001460072"/>
    </source>
</evidence>
<feature type="domain" description="DUF4140" evidence="2">
    <location>
        <begin position="28"/>
        <end position="126"/>
    </location>
</feature>
<accession>A0ABU9N933</accession>
<sequence>MKKIILVLLSTINLFATEIKTKATPREVTVYTSGAQITSDVSATIPAGTTTLRIIDLSPFVNQNTIQISGLKDISILSIGFENIFYPKKIMSDKIKTMQAEILFKQREISVLQSYIKGLEEEESLLSINKSLGSNQQAVTLEKILLHSKHYRERVPIIKMEIYDTSKKISILDSEVKIMQLEMQKMTGDSEEQKGEIIVKLNNPRESVKLNMTLKYNVSGAGWVPSYEIKANNTKDALQFIYKAQVYQKTGENWEDIKITLSTGNPTENNDKPKVESQYLNFIYSNNYVNNRETNKIYTYNPMVKVVSGVVTENGMPLPGANIVVKGTNRATQTDFDGRYTIKVENGKELVYSFVGMEDSTLPVYSTVMNVNLKSGAMLEEVVVQGYRANSKVEKADITAVEEDIQVTGSGDEKEVVLNTVVFKISKNYSIPSLDTPSMIEIDKFTIPAEFEYFAAPLLNENVFLTAKVKDWNKYDLLPGDASIYLEGTYAGTTYINPYQTDEELIVSMGIDANLVIERKQLNNLKDKSLFGTTKIVNRNYEITLRNNKTTDVLVKVYDRIPVSQNKEIKVDTQIIDSAQYDEKTGILFWNISLNPKQTAKKQLGYQVKYPRNKKVNL</sequence>
<protein>
    <submittedName>
        <fullName evidence="3">Mucoidy inhibitor MuiA family protein</fullName>
    </submittedName>
</protein>
<dbReference type="InterPro" id="IPR008969">
    <property type="entry name" value="CarboxyPept-like_regulatory"/>
</dbReference>
<dbReference type="Pfam" id="PF13600">
    <property type="entry name" value="DUF4140"/>
    <property type="match status" value="1"/>
</dbReference>
<name>A0ABU9N933_9FLAO</name>
<evidence type="ECO:0000313" key="3">
    <source>
        <dbReference type="EMBL" id="MEM0543128.1"/>
    </source>
</evidence>
<dbReference type="PANTHER" id="PTHR31005:SF8">
    <property type="entry name" value="DUF4139 DOMAIN-CONTAINING PROTEIN"/>
    <property type="match status" value="1"/>
</dbReference>
<comment type="caution">
    <text evidence="3">The sequence shown here is derived from an EMBL/GenBank/DDBJ whole genome shotgun (WGS) entry which is preliminary data.</text>
</comment>
<reference evidence="3 4" key="1">
    <citation type="submission" date="2024-03" db="EMBL/GenBank/DDBJ databases">
        <title>Two novel species of the genus Flavobacterium exhibiting potentially degradation of complex polysaccharides.</title>
        <authorList>
            <person name="Lian X."/>
        </authorList>
    </citation>
    <scope>NUCLEOTIDE SEQUENCE [LARGE SCALE GENOMIC DNA]</scope>
    <source>
        <strain evidence="4">j3</strain>
    </source>
</reference>
<dbReference type="InterPro" id="IPR037291">
    <property type="entry name" value="DUF4139"/>
</dbReference>
<dbReference type="PANTHER" id="PTHR31005">
    <property type="entry name" value="DUF4139 DOMAIN-CONTAINING PROTEIN"/>
    <property type="match status" value="1"/>
</dbReference>
<dbReference type="Proteomes" id="UP001460072">
    <property type="component" value="Unassembled WGS sequence"/>
</dbReference>
<proteinExistence type="predicted"/>
<evidence type="ECO:0000259" key="1">
    <source>
        <dbReference type="Pfam" id="PF13598"/>
    </source>
</evidence>
<dbReference type="EMBL" id="JBCGDO010000014">
    <property type="protein sequence ID" value="MEM0543128.1"/>
    <property type="molecule type" value="Genomic_DNA"/>
</dbReference>
<dbReference type="Pfam" id="PF13715">
    <property type="entry name" value="CarbopepD_reg_2"/>
    <property type="match status" value="1"/>
</dbReference>
<dbReference type="InterPro" id="IPR025554">
    <property type="entry name" value="DUF4140"/>
</dbReference>